<evidence type="ECO:0000313" key="4">
    <source>
        <dbReference type="Proteomes" id="UP000015105"/>
    </source>
</evidence>
<dbReference type="Proteomes" id="UP000015105">
    <property type="component" value="Chromosome 7D"/>
</dbReference>
<dbReference type="EnsemblPlants" id="AET7Gv21169300.1">
    <property type="protein sequence ID" value="AET7Gv21169300.1"/>
    <property type="gene ID" value="AET7Gv21169300"/>
</dbReference>
<proteinExistence type="predicted"/>
<feature type="domain" description="F-box/LRR-repeat protein 15/At3g58940/PEG3-like LRR" evidence="2">
    <location>
        <begin position="138"/>
        <end position="282"/>
    </location>
</feature>
<dbReference type="Pfam" id="PF08387">
    <property type="entry name" value="FBD"/>
    <property type="match status" value="1"/>
</dbReference>
<dbReference type="SUPFAM" id="SSF52047">
    <property type="entry name" value="RNI-like"/>
    <property type="match status" value="1"/>
</dbReference>
<dbReference type="SUPFAM" id="SSF81383">
    <property type="entry name" value="F-box domain"/>
    <property type="match status" value="1"/>
</dbReference>
<reference evidence="3" key="5">
    <citation type="journal article" date="2021" name="G3 (Bethesda)">
        <title>Aegilops tauschii genome assembly Aet v5.0 features greater sequence contiguity and improved annotation.</title>
        <authorList>
            <person name="Wang L."/>
            <person name="Zhu T."/>
            <person name="Rodriguez J.C."/>
            <person name="Deal K.R."/>
            <person name="Dubcovsky J."/>
            <person name="McGuire P.E."/>
            <person name="Lux T."/>
            <person name="Spannagl M."/>
            <person name="Mayer K.F.X."/>
            <person name="Baldrich P."/>
            <person name="Meyers B.C."/>
            <person name="Huo N."/>
            <person name="Gu Y.Q."/>
            <person name="Zhou H."/>
            <person name="Devos K.M."/>
            <person name="Bennetzen J.L."/>
            <person name="Unver T."/>
            <person name="Budak H."/>
            <person name="Gulick P.J."/>
            <person name="Galiba G."/>
            <person name="Kalapos B."/>
            <person name="Nelson D.R."/>
            <person name="Li P."/>
            <person name="You F.M."/>
            <person name="Luo M.C."/>
            <person name="Dvorak J."/>
        </authorList>
    </citation>
    <scope>NUCLEOTIDE SEQUENCE [LARGE SCALE GENOMIC DNA]</scope>
    <source>
        <strain evidence="3">cv. AL8/78</strain>
    </source>
</reference>
<evidence type="ECO:0008006" key="5">
    <source>
        <dbReference type="Google" id="ProtNLM"/>
    </source>
</evidence>
<protein>
    <recommendedName>
        <fullName evidence="5">FBD domain-containing protein</fullName>
    </recommendedName>
</protein>
<dbReference type="AlphaFoldDB" id="A0A453SZQ1"/>
<dbReference type="InterPro" id="IPR036047">
    <property type="entry name" value="F-box-like_dom_sf"/>
</dbReference>
<dbReference type="InterPro" id="IPR006566">
    <property type="entry name" value="FBD"/>
</dbReference>
<evidence type="ECO:0000259" key="1">
    <source>
        <dbReference type="Pfam" id="PF08387"/>
    </source>
</evidence>
<accession>A0A453SZQ1</accession>
<sequence length="506" mass="55851">KENDRPSVAHCTASLNTIEDSEVGLCKASMELGTRSRRRSPEPGPGRGADYLSALPDDLLLLVLARLGCAAAAARTGLLARRWRGLWARLRDLAFRDVAFPSLQVALGRVAVPPPAVSLLEIRVPGKIRPAADAVTSLLRAAARLAPEKLVFGLTGHLPLQDPNPAGVDLPCFHRATSIVLEWIPFVLRAPAAGGEFPALLKLSLTGCKVDDLGTLLSLCPRLRVLRLKSLIWLGGDDLTTVHSASLQELVMESIWTHRVDIVAPILKQLTLSSWAEAQVSISILAPMIQNVSWQWLYDNGTIGFGLWTLEKLRLQTAQRQGQLPSLLIHASSSWYSFTDEAANFAQEIEKHMVTDFFALELHLRTTGHVFGEFVLHFLGLNRIRSVIRRLKVVRVRQGSWGDEACPANCPCDTMNWRTQTISLTALEDLEINGFEAEDHELDFLKLILHSAPMLKTVIVKLSDEISSSDDTITKKCNIFRAYPSVKCNVYLSSGLMHQSQNCLLT</sequence>
<dbReference type="PANTHER" id="PTHR34709">
    <property type="entry name" value="OS10G0396666 PROTEIN"/>
    <property type="match status" value="1"/>
</dbReference>
<evidence type="ECO:0000259" key="2">
    <source>
        <dbReference type="Pfam" id="PF24758"/>
    </source>
</evidence>
<evidence type="ECO:0000313" key="3">
    <source>
        <dbReference type="EnsemblPlants" id="AET7Gv21169300.1"/>
    </source>
</evidence>
<keyword evidence="4" id="KW-1185">Reference proteome</keyword>
<dbReference type="Pfam" id="PF24758">
    <property type="entry name" value="LRR_At5g56370"/>
    <property type="match status" value="1"/>
</dbReference>
<name>A0A453SZQ1_AEGTS</name>
<dbReference type="InterPro" id="IPR055411">
    <property type="entry name" value="LRR_FXL15/At3g58940/PEG3-like"/>
</dbReference>
<dbReference type="InterPro" id="IPR055312">
    <property type="entry name" value="FBL15-like"/>
</dbReference>
<dbReference type="Gramene" id="AET7Gv21169300.1">
    <property type="protein sequence ID" value="AET7Gv21169300.1"/>
    <property type="gene ID" value="AET7Gv21169300"/>
</dbReference>
<reference evidence="3" key="4">
    <citation type="submission" date="2019-03" db="UniProtKB">
        <authorList>
            <consortium name="EnsemblPlants"/>
        </authorList>
    </citation>
    <scope>IDENTIFICATION</scope>
</reference>
<reference evidence="4" key="1">
    <citation type="journal article" date="2014" name="Science">
        <title>Ancient hybridizations among the ancestral genomes of bread wheat.</title>
        <authorList>
            <consortium name="International Wheat Genome Sequencing Consortium,"/>
            <person name="Marcussen T."/>
            <person name="Sandve S.R."/>
            <person name="Heier L."/>
            <person name="Spannagl M."/>
            <person name="Pfeifer M."/>
            <person name="Jakobsen K.S."/>
            <person name="Wulff B.B."/>
            <person name="Steuernagel B."/>
            <person name="Mayer K.F."/>
            <person name="Olsen O.A."/>
        </authorList>
    </citation>
    <scope>NUCLEOTIDE SEQUENCE [LARGE SCALE GENOMIC DNA]</scope>
    <source>
        <strain evidence="4">cv. AL8/78</strain>
    </source>
</reference>
<organism evidence="3 4">
    <name type="scientific">Aegilops tauschii subsp. strangulata</name>
    <name type="common">Goatgrass</name>
    <dbReference type="NCBI Taxonomy" id="200361"/>
    <lineage>
        <taxon>Eukaryota</taxon>
        <taxon>Viridiplantae</taxon>
        <taxon>Streptophyta</taxon>
        <taxon>Embryophyta</taxon>
        <taxon>Tracheophyta</taxon>
        <taxon>Spermatophyta</taxon>
        <taxon>Magnoliopsida</taxon>
        <taxon>Liliopsida</taxon>
        <taxon>Poales</taxon>
        <taxon>Poaceae</taxon>
        <taxon>BOP clade</taxon>
        <taxon>Pooideae</taxon>
        <taxon>Triticodae</taxon>
        <taxon>Triticeae</taxon>
        <taxon>Triticinae</taxon>
        <taxon>Aegilops</taxon>
    </lineage>
</organism>
<reference evidence="4" key="2">
    <citation type="journal article" date="2017" name="Nat. Plants">
        <title>The Aegilops tauschii genome reveals multiple impacts of transposons.</title>
        <authorList>
            <person name="Zhao G."/>
            <person name="Zou C."/>
            <person name="Li K."/>
            <person name="Wang K."/>
            <person name="Li T."/>
            <person name="Gao L."/>
            <person name="Zhang X."/>
            <person name="Wang H."/>
            <person name="Yang Z."/>
            <person name="Liu X."/>
            <person name="Jiang W."/>
            <person name="Mao L."/>
            <person name="Kong X."/>
            <person name="Jiao Y."/>
            <person name="Jia J."/>
        </authorList>
    </citation>
    <scope>NUCLEOTIDE SEQUENCE [LARGE SCALE GENOMIC DNA]</scope>
    <source>
        <strain evidence="4">cv. AL8/78</strain>
    </source>
</reference>
<dbReference type="PANTHER" id="PTHR34709:SF37">
    <property type="entry name" value="F-BOX DOMAIN-CONTAINING PROTEIN"/>
    <property type="match status" value="1"/>
</dbReference>
<feature type="domain" description="FBD" evidence="1">
    <location>
        <begin position="426"/>
        <end position="459"/>
    </location>
</feature>
<reference evidence="3" key="3">
    <citation type="journal article" date="2017" name="Nature">
        <title>Genome sequence of the progenitor of the wheat D genome Aegilops tauschii.</title>
        <authorList>
            <person name="Luo M.C."/>
            <person name="Gu Y.Q."/>
            <person name="Puiu D."/>
            <person name="Wang H."/>
            <person name="Twardziok S.O."/>
            <person name="Deal K.R."/>
            <person name="Huo N."/>
            <person name="Zhu T."/>
            <person name="Wang L."/>
            <person name="Wang Y."/>
            <person name="McGuire P.E."/>
            <person name="Liu S."/>
            <person name="Long H."/>
            <person name="Ramasamy R.K."/>
            <person name="Rodriguez J.C."/>
            <person name="Van S.L."/>
            <person name="Yuan L."/>
            <person name="Wang Z."/>
            <person name="Xia Z."/>
            <person name="Xiao L."/>
            <person name="Anderson O.D."/>
            <person name="Ouyang S."/>
            <person name="Liang Y."/>
            <person name="Zimin A.V."/>
            <person name="Pertea G."/>
            <person name="Qi P."/>
            <person name="Bennetzen J.L."/>
            <person name="Dai X."/>
            <person name="Dawson M.W."/>
            <person name="Muller H.G."/>
            <person name="Kugler K."/>
            <person name="Rivarola-Duarte L."/>
            <person name="Spannagl M."/>
            <person name="Mayer K.F.X."/>
            <person name="Lu F.H."/>
            <person name="Bevan M.W."/>
            <person name="Leroy P."/>
            <person name="Li P."/>
            <person name="You F.M."/>
            <person name="Sun Q."/>
            <person name="Liu Z."/>
            <person name="Lyons E."/>
            <person name="Wicker T."/>
            <person name="Salzberg S.L."/>
            <person name="Devos K.M."/>
            <person name="Dvorak J."/>
        </authorList>
    </citation>
    <scope>NUCLEOTIDE SEQUENCE [LARGE SCALE GENOMIC DNA]</scope>
    <source>
        <strain evidence="3">cv. AL8/78</strain>
    </source>
</reference>